<gene>
    <name evidence="2" type="ORF">E3P99_02142</name>
</gene>
<evidence type="ECO:0000313" key="2">
    <source>
        <dbReference type="EMBL" id="TIA89360.1"/>
    </source>
</evidence>
<sequence length="344" mass="38062">MDNISAIRGFFNSVRQTAEDEVQSFFDNASTSILHADEDERPLKKRKRSKRSSSDRKNHTHSASVGRRSHDQPNQSSSAVSESRGANDLKLEAETFKTPHVPGCYPKTPAAVLSNCIKDSTESKDDSLVNDASTVDATAYNELRLSYDQLASAVERSTAHNNQVQARNERRIQRLEAQVKLLTGVLDASSSSERTSLLRHSEPNHSETRQRSNDFKNMAAAQPSSTPFNPIAKSSETQKPKSIDSKAKSNEETQPSVNMNQFLSEIRSVKLKKVGLPSKHATGKVPALSQSWHGIEKNCIFPSPPPSNQYSSRTSSANSINDVFTDKPLSLFDEINGRFKTSKE</sequence>
<organism evidence="2 3">
    <name type="scientific">Wallemia hederae</name>
    <dbReference type="NCBI Taxonomy" id="1540922"/>
    <lineage>
        <taxon>Eukaryota</taxon>
        <taxon>Fungi</taxon>
        <taxon>Dikarya</taxon>
        <taxon>Basidiomycota</taxon>
        <taxon>Wallemiomycotina</taxon>
        <taxon>Wallemiomycetes</taxon>
        <taxon>Wallemiales</taxon>
        <taxon>Wallemiaceae</taxon>
        <taxon>Wallemia</taxon>
    </lineage>
</organism>
<protein>
    <submittedName>
        <fullName evidence="2">Uncharacterized protein</fullName>
    </submittedName>
</protein>
<feature type="compositionally biased region" description="Basic and acidic residues" evidence="1">
    <location>
        <begin position="199"/>
        <end position="214"/>
    </location>
</feature>
<dbReference type="OrthoDB" id="3363345at2759"/>
<feature type="compositionally biased region" description="Polar residues" evidence="1">
    <location>
        <begin position="222"/>
        <end position="235"/>
    </location>
</feature>
<comment type="caution">
    <text evidence="2">The sequence shown here is derived from an EMBL/GenBank/DDBJ whole genome shotgun (WGS) entry which is preliminary data.</text>
</comment>
<feature type="compositionally biased region" description="Polar residues" evidence="1">
    <location>
        <begin position="72"/>
        <end position="81"/>
    </location>
</feature>
<name>A0A4T0FMI6_9BASI</name>
<proteinExistence type="predicted"/>
<dbReference type="EMBL" id="SPNW01000028">
    <property type="protein sequence ID" value="TIA89360.1"/>
    <property type="molecule type" value="Genomic_DNA"/>
</dbReference>
<reference evidence="2 3" key="1">
    <citation type="submission" date="2019-03" db="EMBL/GenBank/DDBJ databases">
        <title>Sequencing 23 genomes of Wallemia ichthyophaga.</title>
        <authorList>
            <person name="Gostincar C."/>
        </authorList>
    </citation>
    <scope>NUCLEOTIDE SEQUENCE [LARGE SCALE GENOMIC DNA]</scope>
    <source>
        <strain evidence="2 3">EXF-5753</strain>
    </source>
</reference>
<keyword evidence="3" id="KW-1185">Reference proteome</keyword>
<dbReference type="AlphaFoldDB" id="A0A4T0FMI6"/>
<feature type="region of interest" description="Disordered" evidence="1">
    <location>
        <begin position="190"/>
        <end position="256"/>
    </location>
</feature>
<feature type="region of interest" description="Disordered" evidence="1">
    <location>
        <begin position="29"/>
        <end position="86"/>
    </location>
</feature>
<accession>A0A4T0FMI6</accession>
<evidence type="ECO:0000256" key="1">
    <source>
        <dbReference type="SAM" id="MobiDB-lite"/>
    </source>
</evidence>
<feature type="compositionally biased region" description="Basic and acidic residues" evidence="1">
    <location>
        <begin position="236"/>
        <end position="251"/>
    </location>
</feature>
<dbReference type="Proteomes" id="UP000310189">
    <property type="component" value="Unassembled WGS sequence"/>
</dbReference>
<evidence type="ECO:0000313" key="3">
    <source>
        <dbReference type="Proteomes" id="UP000310189"/>
    </source>
</evidence>